<gene>
    <name evidence="1" type="ORF">N3K66_002778</name>
</gene>
<dbReference type="Proteomes" id="UP001163324">
    <property type="component" value="Chromosome 2"/>
</dbReference>
<evidence type="ECO:0000313" key="1">
    <source>
        <dbReference type="EMBL" id="KAI9903426.1"/>
    </source>
</evidence>
<accession>A0ACC0VC33</accession>
<protein>
    <submittedName>
        <fullName evidence="1">Uncharacterized protein</fullName>
    </submittedName>
</protein>
<evidence type="ECO:0000313" key="2">
    <source>
        <dbReference type="Proteomes" id="UP001163324"/>
    </source>
</evidence>
<name>A0ACC0VC33_9HYPO</name>
<proteinExistence type="predicted"/>
<organism evidence="1 2">
    <name type="scientific">Trichothecium roseum</name>
    <dbReference type="NCBI Taxonomy" id="47278"/>
    <lineage>
        <taxon>Eukaryota</taxon>
        <taxon>Fungi</taxon>
        <taxon>Dikarya</taxon>
        <taxon>Ascomycota</taxon>
        <taxon>Pezizomycotina</taxon>
        <taxon>Sordariomycetes</taxon>
        <taxon>Hypocreomycetidae</taxon>
        <taxon>Hypocreales</taxon>
        <taxon>Hypocreales incertae sedis</taxon>
        <taxon>Trichothecium</taxon>
    </lineage>
</organism>
<reference evidence="1" key="1">
    <citation type="submission" date="2022-10" db="EMBL/GenBank/DDBJ databases">
        <title>Complete Genome of Trichothecium roseum strain YXFP-22015, a Plant Pathogen Isolated from Citrus.</title>
        <authorList>
            <person name="Wang Y."/>
            <person name="Zhu L."/>
        </authorList>
    </citation>
    <scope>NUCLEOTIDE SEQUENCE</scope>
    <source>
        <strain evidence="1">YXFP-22015</strain>
    </source>
</reference>
<comment type="caution">
    <text evidence="1">The sequence shown here is derived from an EMBL/GenBank/DDBJ whole genome shotgun (WGS) entry which is preliminary data.</text>
</comment>
<sequence length="222" mass="24177">MALRIRDATWEDLPAIGRIATRAFHPSTDPISAALFPPHLREAETADGGDGHDAEAWRRARKAVGFQGQRTVMIVAVDDERRGDIAGFAYWERPLGEGESESGEEGGEEAVGEVKVKGLDEEAFAEMKRVVGAAADDVLGKGGVAKTWHLEYLGVDPNHQRRGVGRMLLNWGTKRADAGEKDCYLFGTAAGRPLYEAAGFTIAKDVTIFGAPHYAMLRRRIS</sequence>
<keyword evidence="2" id="KW-1185">Reference proteome</keyword>
<dbReference type="EMBL" id="CM047941">
    <property type="protein sequence ID" value="KAI9903426.1"/>
    <property type="molecule type" value="Genomic_DNA"/>
</dbReference>